<feature type="region of interest" description="Disordered" evidence="3">
    <location>
        <begin position="51"/>
        <end position="72"/>
    </location>
</feature>
<organism evidence="4 5">
    <name type="scientific">Paracoccus nototheniae</name>
    <dbReference type="NCBI Taxonomy" id="2489002"/>
    <lineage>
        <taxon>Bacteria</taxon>
        <taxon>Pseudomonadati</taxon>
        <taxon>Pseudomonadota</taxon>
        <taxon>Alphaproteobacteria</taxon>
        <taxon>Rhodobacterales</taxon>
        <taxon>Paracoccaceae</taxon>
        <taxon>Paracoccus</taxon>
    </lineage>
</organism>
<dbReference type="PANTHER" id="PTHR43037">
    <property type="entry name" value="UNNAMED PRODUCT-RELATED"/>
    <property type="match status" value="1"/>
</dbReference>
<comment type="caution">
    <text evidence="4">The sequence shown here is derived from an EMBL/GenBank/DDBJ whole genome shotgun (WGS) entry which is preliminary data.</text>
</comment>
<dbReference type="InterPro" id="IPR029058">
    <property type="entry name" value="AB_hydrolase_fold"/>
</dbReference>
<dbReference type="EMBL" id="JBHTOQ010000036">
    <property type="protein sequence ID" value="MFD1482847.1"/>
    <property type="molecule type" value="Genomic_DNA"/>
</dbReference>
<dbReference type="NCBIfam" id="TIGR01840">
    <property type="entry name" value="esterase_phb"/>
    <property type="match status" value="1"/>
</dbReference>
<proteinExistence type="predicted"/>
<dbReference type="InterPro" id="IPR010126">
    <property type="entry name" value="Esterase_phb"/>
</dbReference>
<dbReference type="GO" id="GO:0016787">
    <property type="term" value="F:hydrolase activity"/>
    <property type="evidence" value="ECO:0007669"/>
    <property type="project" value="UniProtKB-KW"/>
</dbReference>
<accession>A0ABW4E0G6</accession>
<name>A0ABW4E0G6_9RHOB</name>
<dbReference type="PANTHER" id="PTHR43037:SF1">
    <property type="entry name" value="BLL1128 PROTEIN"/>
    <property type="match status" value="1"/>
</dbReference>
<keyword evidence="2 4" id="KW-0378">Hydrolase</keyword>
<dbReference type="RefSeq" id="WP_242679447.1">
    <property type="nucleotide sequence ID" value="NZ_CBCSAJ010000001.1"/>
</dbReference>
<keyword evidence="1" id="KW-0732">Signal</keyword>
<gene>
    <name evidence="4" type="ORF">ACFQ5P_16240</name>
</gene>
<evidence type="ECO:0000256" key="2">
    <source>
        <dbReference type="ARBA" id="ARBA00022801"/>
    </source>
</evidence>
<protein>
    <submittedName>
        <fullName evidence="4">Alpha/beta hydrolase family esterase</fullName>
    </submittedName>
</protein>
<feature type="region of interest" description="Disordered" evidence="3">
    <location>
        <begin position="1"/>
        <end position="20"/>
    </location>
</feature>
<feature type="compositionally biased region" description="Basic residues" evidence="3">
    <location>
        <begin position="53"/>
        <end position="66"/>
    </location>
</feature>
<dbReference type="Proteomes" id="UP001597302">
    <property type="component" value="Unassembled WGS sequence"/>
</dbReference>
<evidence type="ECO:0000313" key="4">
    <source>
        <dbReference type="EMBL" id="MFD1482847.1"/>
    </source>
</evidence>
<dbReference type="InterPro" id="IPR050955">
    <property type="entry name" value="Plant_Biomass_Hydrol_Est"/>
</dbReference>
<sequence length="375" mass="39772">MVKRSRLRSGRGKARRSSLGGAMGGLMAAMIGSTAKAMTRAATTATKAAVRSAAKKPKVTAKKPKAAPKPASSVRVAPVRVAAVPKTARFTSGSYGCEAGTRSYKLYVPSTATGPLPLVVMLHGCGQTPDDFAKGTRMNALAEERGVIVLYPAQSRDAHPNRCWNWFREGDQGRGAGEPAILSGMVRQILTQQPIDPARVYVAGLSAGGSAAMALAHAYPDLFAAVGCHSGLPMGAARDHGSALMAMKQGNSGIRLNHPLPTIIFHGGDDRVVAPRNGRLVALRALEPFARLEVTEQARQIADGRAYVRTSHRVGRGRSYVEHWLIKGSGHAWSGGSRTGRFVDPAGPDASQEMLRFFLRHKTTLRTRRAGPGAA</sequence>
<dbReference type="SUPFAM" id="SSF53474">
    <property type="entry name" value="alpha/beta-Hydrolases"/>
    <property type="match status" value="1"/>
</dbReference>
<feature type="compositionally biased region" description="Basic residues" evidence="3">
    <location>
        <begin position="1"/>
        <end position="16"/>
    </location>
</feature>
<evidence type="ECO:0000313" key="5">
    <source>
        <dbReference type="Proteomes" id="UP001597302"/>
    </source>
</evidence>
<evidence type="ECO:0000256" key="1">
    <source>
        <dbReference type="ARBA" id="ARBA00022729"/>
    </source>
</evidence>
<evidence type="ECO:0000256" key="3">
    <source>
        <dbReference type="SAM" id="MobiDB-lite"/>
    </source>
</evidence>
<keyword evidence="5" id="KW-1185">Reference proteome</keyword>
<dbReference type="Gene3D" id="3.40.50.1820">
    <property type="entry name" value="alpha/beta hydrolase"/>
    <property type="match status" value="1"/>
</dbReference>
<dbReference type="Pfam" id="PF10503">
    <property type="entry name" value="Esterase_PHB"/>
    <property type="match status" value="1"/>
</dbReference>
<reference evidence="5" key="1">
    <citation type="journal article" date="2019" name="Int. J. Syst. Evol. Microbiol.">
        <title>The Global Catalogue of Microorganisms (GCM) 10K type strain sequencing project: providing services to taxonomists for standard genome sequencing and annotation.</title>
        <authorList>
            <consortium name="The Broad Institute Genomics Platform"/>
            <consortium name="The Broad Institute Genome Sequencing Center for Infectious Disease"/>
            <person name="Wu L."/>
            <person name="Ma J."/>
        </authorList>
    </citation>
    <scope>NUCLEOTIDE SEQUENCE [LARGE SCALE GENOMIC DNA]</scope>
    <source>
        <strain evidence="5">CCM 8875</strain>
    </source>
</reference>